<sequence>MLVEFPYSGFLISQGLIRLELESIQTTRRMAMHASRKRTKQNVWYVTIHLWSTAHIVGNTSIFHYLREGRRLPESTLLFIRHLALCLVETR</sequence>
<dbReference type="GeneID" id="28815766"/>
<gene>
    <name evidence="1" type="ORF">LY89DRAFT_231544</name>
</gene>
<evidence type="ECO:0000313" key="1">
    <source>
        <dbReference type="EMBL" id="KUJ11743.1"/>
    </source>
</evidence>
<dbReference type="EMBL" id="KQ947426">
    <property type="protein sequence ID" value="KUJ11743.1"/>
    <property type="molecule type" value="Genomic_DNA"/>
</dbReference>
<organism evidence="1 2">
    <name type="scientific">Mollisia scopiformis</name>
    <name type="common">Conifer needle endophyte fungus</name>
    <name type="synonym">Phialocephala scopiformis</name>
    <dbReference type="NCBI Taxonomy" id="149040"/>
    <lineage>
        <taxon>Eukaryota</taxon>
        <taxon>Fungi</taxon>
        <taxon>Dikarya</taxon>
        <taxon>Ascomycota</taxon>
        <taxon>Pezizomycotina</taxon>
        <taxon>Leotiomycetes</taxon>
        <taxon>Helotiales</taxon>
        <taxon>Mollisiaceae</taxon>
        <taxon>Mollisia</taxon>
    </lineage>
</organism>
<accession>A0A194WUU9</accession>
<dbReference type="RefSeq" id="XP_018066098.1">
    <property type="nucleotide sequence ID" value="XM_018206040.1"/>
</dbReference>
<evidence type="ECO:0000313" key="2">
    <source>
        <dbReference type="Proteomes" id="UP000070700"/>
    </source>
</evidence>
<name>A0A194WUU9_MOLSC</name>
<proteinExistence type="predicted"/>
<dbReference type="KEGG" id="psco:LY89DRAFT_231544"/>
<dbReference type="InParanoid" id="A0A194WUU9"/>
<protein>
    <submittedName>
        <fullName evidence="1">Uncharacterized protein</fullName>
    </submittedName>
</protein>
<dbReference type="AlphaFoldDB" id="A0A194WUU9"/>
<keyword evidence="2" id="KW-1185">Reference proteome</keyword>
<reference evidence="1 2" key="1">
    <citation type="submission" date="2015-10" db="EMBL/GenBank/DDBJ databases">
        <title>Full genome of DAOMC 229536 Phialocephala scopiformis, a fungal endophyte of spruce producing the potent anti-insectan compound rugulosin.</title>
        <authorList>
            <consortium name="DOE Joint Genome Institute"/>
            <person name="Walker A.K."/>
            <person name="Frasz S.L."/>
            <person name="Seifert K.A."/>
            <person name="Miller J.D."/>
            <person name="Mondo S.J."/>
            <person name="Labutti K."/>
            <person name="Lipzen A."/>
            <person name="Dockter R."/>
            <person name="Kennedy M."/>
            <person name="Grigoriev I.V."/>
            <person name="Spatafora J.W."/>
        </authorList>
    </citation>
    <scope>NUCLEOTIDE SEQUENCE [LARGE SCALE GENOMIC DNA]</scope>
    <source>
        <strain evidence="1 2">CBS 120377</strain>
    </source>
</reference>
<dbReference type="Proteomes" id="UP000070700">
    <property type="component" value="Unassembled WGS sequence"/>
</dbReference>